<dbReference type="RefSeq" id="WP_379830927.1">
    <property type="nucleotide sequence ID" value="NZ_JBHUHU010000003.1"/>
</dbReference>
<keyword evidence="1" id="KW-0472">Membrane</keyword>
<keyword evidence="1" id="KW-1133">Transmembrane helix</keyword>
<evidence type="ECO:0000256" key="1">
    <source>
        <dbReference type="SAM" id="Phobius"/>
    </source>
</evidence>
<keyword evidence="1" id="KW-0812">Transmembrane</keyword>
<dbReference type="Proteomes" id="UP001597342">
    <property type="component" value="Unassembled WGS sequence"/>
</dbReference>
<dbReference type="InterPro" id="IPR029044">
    <property type="entry name" value="Nucleotide-diphossugar_trans"/>
</dbReference>
<dbReference type="SUPFAM" id="SSF53448">
    <property type="entry name" value="Nucleotide-diphospho-sugar transferases"/>
    <property type="match status" value="1"/>
</dbReference>
<name>A0ABW4XXD1_9FLAO</name>
<organism evidence="3 4">
    <name type="scientific">Flagellimonas iocasae</name>
    <dbReference type="NCBI Taxonomy" id="2055905"/>
    <lineage>
        <taxon>Bacteria</taxon>
        <taxon>Pseudomonadati</taxon>
        <taxon>Bacteroidota</taxon>
        <taxon>Flavobacteriia</taxon>
        <taxon>Flavobacteriales</taxon>
        <taxon>Flavobacteriaceae</taxon>
        <taxon>Flagellimonas</taxon>
    </lineage>
</organism>
<feature type="domain" description="Glycosyltransferase 2-like" evidence="2">
    <location>
        <begin position="3"/>
        <end position="151"/>
    </location>
</feature>
<feature type="transmembrane region" description="Helical" evidence="1">
    <location>
        <begin position="223"/>
        <end position="244"/>
    </location>
</feature>
<accession>A0ABW4XXD1</accession>
<dbReference type="PANTHER" id="PTHR22916">
    <property type="entry name" value="GLYCOSYLTRANSFERASE"/>
    <property type="match status" value="1"/>
</dbReference>
<evidence type="ECO:0000313" key="3">
    <source>
        <dbReference type="EMBL" id="MFD2100206.1"/>
    </source>
</evidence>
<gene>
    <name evidence="3" type="ORF">ACFSJE_10505</name>
</gene>
<dbReference type="InterPro" id="IPR001173">
    <property type="entry name" value="Glyco_trans_2-like"/>
</dbReference>
<dbReference type="Gene3D" id="3.90.550.10">
    <property type="entry name" value="Spore Coat Polysaccharide Biosynthesis Protein SpsA, Chain A"/>
    <property type="match status" value="1"/>
</dbReference>
<reference evidence="4" key="1">
    <citation type="journal article" date="2019" name="Int. J. Syst. Evol. Microbiol.">
        <title>The Global Catalogue of Microorganisms (GCM) 10K type strain sequencing project: providing services to taxonomists for standard genome sequencing and annotation.</title>
        <authorList>
            <consortium name="The Broad Institute Genomics Platform"/>
            <consortium name="The Broad Institute Genome Sequencing Center for Infectious Disease"/>
            <person name="Wu L."/>
            <person name="Ma J."/>
        </authorList>
    </citation>
    <scope>NUCLEOTIDE SEQUENCE [LARGE SCALE GENOMIC DNA]</scope>
    <source>
        <strain evidence="4">JCM 3389</strain>
    </source>
</reference>
<keyword evidence="4" id="KW-1185">Reference proteome</keyword>
<protein>
    <submittedName>
        <fullName evidence="3">Glycosyltransferase family 2 protein</fullName>
    </submittedName>
</protein>
<evidence type="ECO:0000313" key="4">
    <source>
        <dbReference type="Proteomes" id="UP001597342"/>
    </source>
</evidence>
<evidence type="ECO:0000259" key="2">
    <source>
        <dbReference type="Pfam" id="PF00535"/>
    </source>
</evidence>
<dbReference type="PANTHER" id="PTHR22916:SF3">
    <property type="entry name" value="UDP-GLCNAC:BETAGAL BETA-1,3-N-ACETYLGLUCOSAMINYLTRANSFERASE-LIKE PROTEIN 1"/>
    <property type="match status" value="1"/>
</dbReference>
<comment type="caution">
    <text evidence="3">The sequence shown here is derived from an EMBL/GenBank/DDBJ whole genome shotgun (WGS) entry which is preliminary data.</text>
</comment>
<dbReference type="CDD" id="cd00761">
    <property type="entry name" value="Glyco_tranf_GTA_type"/>
    <property type="match status" value="1"/>
</dbReference>
<dbReference type="Pfam" id="PF00535">
    <property type="entry name" value="Glycos_transf_2"/>
    <property type="match status" value="1"/>
</dbReference>
<proteinExistence type="predicted"/>
<dbReference type="EMBL" id="JBHUHU010000003">
    <property type="protein sequence ID" value="MFD2100206.1"/>
    <property type="molecule type" value="Genomic_DNA"/>
</dbReference>
<sequence>MVSIITPVFNSQKYISECITSVINQTYDNWEHILIDDCSTDGSDEIIKNFSKIDKRIKYYALERNGGAGVARNKAIELAKGRYIAFLDSDDLWTPDKLERQIEFMVKNKYSFSYTDYFVITDDREHPLFRRSAPNRVSYTKMLRNDYIGCLTAIYDVSYFGKVYMSDIRKRQDWVLWLNLLKKTDFAYCLKMPLAYYRIGNQSLSKNKFKLLSHNFNVYYKELGYSFFMSCYLMVIFLMTYFYYKMTSKKLVT</sequence>